<protein>
    <submittedName>
        <fullName evidence="2">Uncharacterized protein</fullName>
    </submittedName>
</protein>
<comment type="caution">
    <text evidence="2">The sequence shown here is derived from an EMBL/GenBank/DDBJ whole genome shotgun (WGS) entry which is preliminary data.</text>
</comment>
<gene>
    <name evidence="2" type="ORF">EZS28_001429</name>
</gene>
<sequence>MISSIERNQFRMSKSKKQIEDMKKELSEEDNLRLQSIDQALRNLAFAPVDQQTSLISSSQQETKENIEETIGDKTFSQPIVATKIIKTGGTSNQLLLANGDTTDVGDFLPKQSPHVIVQLIIESSDSILDQGIRIMKNKANWDSFVLIGCNTNLADKDGVWKVGSTSSQFRIQKQEDYAYDYKGLIINFDCTSLKFNNQIIAPSPIELATQQSIAYEMYESRSWDTLTAQNDRVYISLLIAHSDPNTEQLVIYLQMLQCM</sequence>
<reference evidence="2 3" key="1">
    <citation type="submission" date="2019-03" db="EMBL/GenBank/DDBJ databases">
        <title>Single cell metagenomics reveals metabolic interactions within the superorganism composed of flagellate Streblomastix strix and complex community of Bacteroidetes bacteria on its surface.</title>
        <authorList>
            <person name="Treitli S.C."/>
            <person name="Kolisko M."/>
            <person name="Husnik F."/>
            <person name="Keeling P."/>
            <person name="Hampl V."/>
        </authorList>
    </citation>
    <scope>NUCLEOTIDE SEQUENCE [LARGE SCALE GENOMIC DNA]</scope>
    <source>
        <strain evidence="2">ST1C</strain>
    </source>
</reference>
<proteinExistence type="predicted"/>
<evidence type="ECO:0000256" key="1">
    <source>
        <dbReference type="SAM" id="MobiDB-lite"/>
    </source>
</evidence>
<feature type="compositionally biased region" description="Polar residues" evidence="1">
    <location>
        <begin position="1"/>
        <end position="12"/>
    </location>
</feature>
<evidence type="ECO:0000313" key="2">
    <source>
        <dbReference type="EMBL" id="KAA6403050.1"/>
    </source>
</evidence>
<dbReference type="AlphaFoldDB" id="A0A5J4X743"/>
<feature type="region of interest" description="Disordered" evidence="1">
    <location>
        <begin position="1"/>
        <end position="24"/>
    </location>
</feature>
<dbReference type="EMBL" id="SNRW01000146">
    <property type="protein sequence ID" value="KAA6403050.1"/>
    <property type="molecule type" value="Genomic_DNA"/>
</dbReference>
<evidence type="ECO:0000313" key="3">
    <source>
        <dbReference type="Proteomes" id="UP000324800"/>
    </source>
</evidence>
<accession>A0A5J4X743</accession>
<name>A0A5J4X743_9EUKA</name>
<organism evidence="2 3">
    <name type="scientific">Streblomastix strix</name>
    <dbReference type="NCBI Taxonomy" id="222440"/>
    <lineage>
        <taxon>Eukaryota</taxon>
        <taxon>Metamonada</taxon>
        <taxon>Preaxostyla</taxon>
        <taxon>Oxymonadida</taxon>
        <taxon>Streblomastigidae</taxon>
        <taxon>Streblomastix</taxon>
    </lineage>
</organism>
<dbReference type="Proteomes" id="UP000324800">
    <property type="component" value="Unassembled WGS sequence"/>
</dbReference>